<dbReference type="RefSeq" id="WP_058596972.1">
    <property type="nucleotide sequence ID" value="NZ_LDRU01000062.1"/>
</dbReference>
<dbReference type="PATRIC" id="fig|2033.5.peg.2757"/>
<dbReference type="HAMAP" id="MF_00795">
    <property type="entry name" value="CutC"/>
    <property type="match status" value="1"/>
</dbReference>
<proteinExistence type="inferred from homology"/>
<dbReference type="PANTHER" id="PTHR12598:SF0">
    <property type="entry name" value="COPPER HOMEOSTASIS PROTEIN CUTC HOMOLOG"/>
    <property type="match status" value="1"/>
</dbReference>
<dbReference type="GO" id="GO:0005507">
    <property type="term" value="F:copper ion binding"/>
    <property type="evidence" value="ECO:0007669"/>
    <property type="project" value="TreeGrafter"/>
</dbReference>
<evidence type="ECO:0000313" key="3">
    <source>
        <dbReference type="EMBL" id="KTS09356.1"/>
    </source>
</evidence>
<evidence type="ECO:0000256" key="1">
    <source>
        <dbReference type="ARBA" id="ARBA00007768"/>
    </source>
</evidence>
<dbReference type="AlphaFoldDB" id="A0A147F5E4"/>
<evidence type="ECO:0000313" key="4">
    <source>
        <dbReference type="Proteomes" id="UP000072189"/>
    </source>
</evidence>
<comment type="similarity">
    <text evidence="1 2">Belongs to the CutC family.</text>
</comment>
<dbReference type="OrthoDB" id="9815677at2"/>
<sequence>MTTFELAVQDAAGIRVAAELGVDRIELCSALSLGGLTPSAGLIAAAAASGIPTHVLVRPRAGDFEYDDAERAIIVEDVLWARAHGATGVVVGGLRHGRIDDALISRIVVAADGAPVTFHRAFDNLADLDAGLDRLADLGVTRVLTSGGEARAVDALAVLRRLVSRAGRDIEIMAGSGVRSDNVARIAATGVHAVHASAKRAVTGTPGVALGSAATDGGGYETVDADEARRVLGILRSNEEAR</sequence>
<keyword evidence="2" id="KW-0963">Cytoplasm</keyword>
<dbReference type="Gene3D" id="3.20.20.380">
    <property type="entry name" value="Copper homeostasis (CutC) domain"/>
    <property type="match status" value="1"/>
</dbReference>
<dbReference type="EMBL" id="LDRV01000089">
    <property type="protein sequence ID" value="KTS09356.1"/>
    <property type="molecule type" value="Genomic_DNA"/>
</dbReference>
<comment type="subcellular location">
    <subcellularLocation>
        <location evidence="2">Cytoplasm</location>
    </subcellularLocation>
</comment>
<name>A0A147F5E4_MICTE</name>
<dbReference type="Proteomes" id="UP000072189">
    <property type="component" value="Unassembled WGS sequence"/>
</dbReference>
<reference evidence="3 4" key="1">
    <citation type="journal article" date="2016" name="Front. Microbiol.">
        <title>Genomic Resource of Rice Seed Associated Bacteria.</title>
        <authorList>
            <person name="Midha S."/>
            <person name="Bansal K."/>
            <person name="Sharma S."/>
            <person name="Kumar N."/>
            <person name="Patil P.P."/>
            <person name="Chaudhry V."/>
            <person name="Patil P.B."/>
        </authorList>
    </citation>
    <scope>NUCLEOTIDE SEQUENCE [LARGE SCALE GENOMIC DNA]</scope>
    <source>
        <strain evidence="3 4">RSA3</strain>
    </source>
</reference>
<accession>A0A147F5E4</accession>
<gene>
    <name evidence="2" type="primary">cutC</name>
    <name evidence="3" type="ORF">RSA3_13515</name>
</gene>
<dbReference type="Pfam" id="PF03932">
    <property type="entry name" value="CutC"/>
    <property type="match status" value="1"/>
</dbReference>
<dbReference type="InterPro" id="IPR005627">
    <property type="entry name" value="CutC-like"/>
</dbReference>
<dbReference type="PANTHER" id="PTHR12598">
    <property type="entry name" value="COPPER HOMEOSTASIS PROTEIN CUTC"/>
    <property type="match status" value="1"/>
</dbReference>
<protein>
    <recommendedName>
        <fullName evidence="2">PF03932 family protein CutC</fullName>
    </recommendedName>
</protein>
<dbReference type="SUPFAM" id="SSF110395">
    <property type="entry name" value="CutC-like"/>
    <property type="match status" value="1"/>
</dbReference>
<evidence type="ECO:0000256" key="2">
    <source>
        <dbReference type="HAMAP-Rule" id="MF_00795"/>
    </source>
</evidence>
<comment type="caution">
    <text evidence="2">Once thought to be involved in copper homeostasis, experiments in E.coli have shown this is not the case.</text>
</comment>
<dbReference type="InterPro" id="IPR036822">
    <property type="entry name" value="CutC-like_dom_sf"/>
</dbReference>
<organism evidence="3 4">
    <name type="scientific">Microbacterium testaceum</name>
    <name type="common">Aureobacterium testaceum</name>
    <name type="synonym">Brevibacterium testaceum</name>
    <dbReference type="NCBI Taxonomy" id="2033"/>
    <lineage>
        <taxon>Bacteria</taxon>
        <taxon>Bacillati</taxon>
        <taxon>Actinomycetota</taxon>
        <taxon>Actinomycetes</taxon>
        <taxon>Micrococcales</taxon>
        <taxon>Microbacteriaceae</taxon>
        <taxon>Microbacterium</taxon>
    </lineage>
</organism>
<comment type="caution">
    <text evidence="3">The sequence shown here is derived from an EMBL/GenBank/DDBJ whole genome shotgun (WGS) entry which is preliminary data.</text>
</comment>
<dbReference type="GO" id="GO:0005737">
    <property type="term" value="C:cytoplasm"/>
    <property type="evidence" value="ECO:0007669"/>
    <property type="project" value="UniProtKB-SubCell"/>
</dbReference>